<name>A0A0M9VS81_ESCWE</name>
<gene>
    <name evidence="2" type="ORF">ESCO_002898</name>
</gene>
<evidence type="ECO:0008006" key="4">
    <source>
        <dbReference type="Google" id="ProtNLM"/>
    </source>
</evidence>
<dbReference type="InterPro" id="IPR036028">
    <property type="entry name" value="SH3-like_dom_sf"/>
</dbReference>
<evidence type="ECO:0000313" key="3">
    <source>
        <dbReference type="Proteomes" id="UP000053831"/>
    </source>
</evidence>
<comment type="caution">
    <text evidence="2">The sequence shown here is derived from an EMBL/GenBank/DDBJ whole genome shotgun (WGS) entry which is preliminary data.</text>
</comment>
<reference evidence="2 3" key="1">
    <citation type="submission" date="2015-07" db="EMBL/GenBank/DDBJ databases">
        <title>The genome of the fungus Escovopsis weberi, a specialized disease agent of ant agriculture.</title>
        <authorList>
            <person name="de Man T.J."/>
            <person name="Stajich J.E."/>
            <person name="Kubicek C.P."/>
            <person name="Chenthamara K."/>
            <person name="Atanasova L."/>
            <person name="Druzhinina I.S."/>
            <person name="Birnbaum S."/>
            <person name="Barribeau S.M."/>
            <person name="Teiling C."/>
            <person name="Suen G."/>
            <person name="Currie C."/>
            <person name="Gerardo N.M."/>
        </authorList>
    </citation>
    <scope>NUCLEOTIDE SEQUENCE [LARGE SCALE GENOMIC DNA]</scope>
</reference>
<feature type="region of interest" description="Disordered" evidence="1">
    <location>
        <begin position="1"/>
        <end position="73"/>
    </location>
</feature>
<dbReference type="AlphaFoldDB" id="A0A0M9VS81"/>
<keyword evidence="3" id="KW-1185">Reference proteome</keyword>
<dbReference type="Proteomes" id="UP000053831">
    <property type="component" value="Unassembled WGS sequence"/>
</dbReference>
<dbReference type="EMBL" id="LGSR01000022">
    <property type="protein sequence ID" value="KOS17449.1"/>
    <property type="molecule type" value="Genomic_DNA"/>
</dbReference>
<dbReference type="SUPFAM" id="SSF50044">
    <property type="entry name" value="SH3-domain"/>
    <property type="match status" value="1"/>
</dbReference>
<dbReference type="OrthoDB" id="5340910at2759"/>
<accession>A0A0M9VS81</accession>
<evidence type="ECO:0000256" key="1">
    <source>
        <dbReference type="SAM" id="MobiDB-lite"/>
    </source>
</evidence>
<protein>
    <recommendedName>
        <fullName evidence="4">SH3 domain-containing protein</fullName>
    </recommendedName>
</protein>
<organism evidence="2 3">
    <name type="scientific">Escovopsis weberi</name>
    <dbReference type="NCBI Taxonomy" id="150374"/>
    <lineage>
        <taxon>Eukaryota</taxon>
        <taxon>Fungi</taxon>
        <taxon>Dikarya</taxon>
        <taxon>Ascomycota</taxon>
        <taxon>Pezizomycotina</taxon>
        <taxon>Sordariomycetes</taxon>
        <taxon>Hypocreomycetidae</taxon>
        <taxon>Hypocreales</taxon>
        <taxon>Hypocreaceae</taxon>
        <taxon>Escovopsis</taxon>
    </lineage>
</organism>
<dbReference type="Gene3D" id="2.30.30.40">
    <property type="entry name" value="SH3 Domains"/>
    <property type="match status" value="1"/>
</dbReference>
<sequence>MALTPGIALTTDPYDRSESANSANPFGFYAERIPTPIHEEDEDRADSPSLTASPRDLTSDRYLVPEPPAQKDHFAGLVDGAEDGVAGAAAGLGAATARSSFARKASMRSQNPNQIDLTMPAGQQASSVGAESGSLQDAKRHISSPSVGAAAIAAAGGPANSTVHRVQLSFKPSLTDELEINAGDLIRLLHEYDDGWVSP</sequence>
<proteinExistence type="predicted"/>
<dbReference type="STRING" id="150374.A0A0M9VS81"/>
<evidence type="ECO:0000313" key="2">
    <source>
        <dbReference type="EMBL" id="KOS17449.1"/>
    </source>
</evidence>